<name>A0A6P1KMK1_FAUOS</name>
<dbReference type="InterPro" id="IPR011856">
    <property type="entry name" value="tRNA_endonuc-like_dom_sf"/>
</dbReference>
<dbReference type="EMBL" id="CP047226">
    <property type="protein sequence ID" value="QHG09444.1"/>
    <property type="molecule type" value="Genomic_DNA"/>
</dbReference>
<protein>
    <recommendedName>
        <fullName evidence="2">Restriction endonuclease type IV Mrr domain-containing protein</fullName>
    </recommendedName>
</protein>
<gene>
    <name evidence="3" type="ORF">GSF12_05795</name>
</gene>
<feature type="coiled-coil region" evidence="1">
    <location>
        <begin position="216"/>
        <end position="261"/>
    </location>
</feature>
<proteinExistence type="predicted"/>
<accession>A0A6P1KMK1</accession>
<dbReference type="AlphaFoldDB" id="A0A6P1KMK1"/>
<organism evidence="3">
    <name type="scientific">Faucicola osloensis</name>
    <name type="common">Moraxella osloensis</name>
    <dbReference type="NCBI Taxonomy" id="34062"/>
    <lineage>
        <taxon>Bacteria</taxon>
        <taxon>Pseudomonadati</taxon>
        <taxon>Pseudomonadota</taxon>
        <taxon>Gammaproteobacteria</taxon>
        <taxon>Moraxellales</taxon>
        <taxon>Moraxellaceae</taxon>
        <taxon>Faucicola</taxon>
    </lineage>
</organism>
<sequence>MAIPSFEEVLTFIFKKVRNRLSTKTSHGVLAIALRKKYEIKEISYCSFWNRYGLITRFEDFDKVDNEKLGKPYRGGEDFYENLCLFGCDVLKAFGLITGYKNNGLKDYNFLGANFDGNINLNVLKTKTDYRQGLKFLANAIVNNGYEMATYLKIPYNHEIAKKDIVYKIQSFNKRIYDNQDLFLCQLEKDLLSTLDQIFSKKEFKENNKNFDINQLLDILEINADLRTKLDEVQQQSSEKILSLKQQIEILNLQIEKLKTISQKDVFSHEELNLEETLLQKLKQLHPTAFEKFSLELIKNVALARGGEVEIFHNGQVGDGGVDGIIEAPKTFGKGKEKVFVQCKRYDKTSIGRPELQAFAGAMLTEDITVGIFITTSTFSKQAINYVEELENKGKSIELFDGQRIIKHMLRNKIAVSEKITSSFEIDESYFDKFN</sequence>
<dbReference type="PANTHER" id="PTHR30015:SF7">
    <property type="entry name" value="TYPE IV METHYL-DIRECTED RESTRICTION ENZYME ECOKMRR"/>
    <property type="match status" value="1"/>
</dbReference>
<dbReference type="InterPro" id="IPR052906">
    <property type="entry name" value="Type_IV_Methyl-Rstrct_Enzyme"/>
</dbReference>
<evidence type="ECO:0000313" key="3">
    <source>
        <dbReference type="EMBL" id="QHG09444.1"/>
    </source>
</evidence>
<dbReference type="PANTHER" id="PTHR30015">
    <property type="entry name" value="MRR RESTRICTION SYSTEM PROTEIN"/>
    <property type="match status" value="1"/>
</dbReference>
<dbReference type="Gene3D" id="3.40.1350.10">
    <property type="match status" value="1"/>
</dbReference>
<dbReference type="InterPro" id="IPR007560">
    <property type="entry name" value="Restrct_endonuc_IV_Mrr"/>
</dbReference>
<evidence type="ECO:0000259" key="2">
    <source>
        <dbReference type="Pfam" id="PF04471"/>
    </source>
</evidence>
<dbReference type="GO" id="GO:0009307">
    <property type="term" value="P:DNA restriction-modification system"/>
    <property type="evidence" value="ECO:0007669"/>
    <property type="project" value="InterPro"/>
</dbReference>
<dbReference type="SUPFAM" id="SSF52980">
    <property type="entry name" value="Restriction endonuclease-like"/>
    <property type="match status" value="1"/>
</dbReference>
<dbReference type="Pfam" id="PF04471">
    <property type="entry name" value="Mrr_cat"/>
    <property type="match status" value="1"/>
</dbReference>
<reference evidence="3" key="1">
    <citation type="journal article" date="2020" name="Microbiol. Resour. Announc.">
        <title>Complete Genome Sequence of Moraxella osloensis Strain YV1, Isolated from an Australian Wastewater Treatment Plant.</title>
        <authorList>
            <person name="Batinovic S."/>
            <person name="Rice D.T.F."/>
            <person name="Seviour R.J."/>
            <person name="Petrovski S."/>
        </authorList>
    </citation>
    <scope>NUCLEOTIDE SEQUENCE</scope>
    <source>
        <strain evidence="3">YV1</strain>
    </source>
</reference>
<dbReference type="GO" id="GO:0015666">
    <property type="term" value="F:restriction endodeoxyribonuclease activity"/>
    <property type="evidence" value="ECO:0007669"/>
    <property type="project" value="TreeGrafter"/>
</dbReference>
<keyword evidence="1" id="KW-0175">Coiled coil</keyword>
<dbReference type="GO" id="GO:0003677">
    <property type="term" value="F:DNA binding"/>
    <property type="evidence" value="ECO:0007669"/>
    <property type="project" value="InterPro"/>
</dbReference>
<feature type="domain" description="Restriction endonuclease type IV Mrr" evidence="2">
    <location>
        <begin position="283"/>
        <end position="408"/>
    </location>
</feature>
<evidence type="ECO:0000256" key="1">
    <source>
        <dbReference type="SAM" id="Coils"/>
    </source>
</evidence>
<dbReference type="InterPro" id="IPR011335">
    <property type="entry name" value="Restrct_endonuc-II-like"/>
</dbReference>